<dbReference type="Proteomes" id="UP000199531">
    <property type="component" value="Unassembled WGS sequence"/>
</dbReference>
<keyword evidence="3" id="KW-0862">Zinc</keyword>
<dbReference type="Gene3D" id="1.20.120.910">
    <property type="entry name" value="DksA, coiled-coil domain"/>
    <property type="match status" value="1"/>
</dbReference>
<dbReference type="InterPro" id="IPR000962">
    <property type="entry name" value="Znf_DskA_TraR"/>
</dbReference>
<evidence type="ECO:0000313" key="7">
    <source>
        <dbReference type="Proteomes" id="UP000199531"/>
    </source>
</evidence>
<keyword evidence="2" id="KW-0863">Zinc-finger</keyword>
<dbReference type="RefSeq" id="WP_143280583.1">
    <property type="nucleotide sequence ID" value="NZ_FOCW01000006.1"/>
</dbReference>
<dbReference type="PROSITE" id="PS51128">
    <property type="entry name" value="ZF_DKSA_2"/>
    <property type="match status" value="1"/>
</dbReference>
<dbReference type="EMBL" id="FOCW01000006">
    <property type="protein sequence ID" value="SEN76130.1"/>
    <property type="molecule type" value="Genomic_DNA"/>
</dbReference>
<dbReference type="SUPFAM" id="SSF57716">
    <property type="entry name" value="Glucocorticoid receptor-like (DNA-binding domain)"/>
    <property type="match status" value="1"/>
</dbReference>
<feature type="domain" description="Zinc finger DksA/TraR C4-type" evidence="5">
    <location>
        <begin position="85"/>
        <end position="117"/>
    </location>
</feature>
<dbReference type="PROSITE" id="PS01102">
    <property type="entry name" value="ZF_DKSA_1"/>
    <property type="match status" value="1"/>
</dbReference>
<proteinExistence type="predicted"/>
<gene>
    <name evidence="6" type="ORF">SAMN02745977_01960</name>
</gene>
<evidence type="ECO:0000259" key="5">
    <source>
        <dbReference type="Pfam" id="PF01258"/>
    </source>
</evidence>
<keyword evidence="1" id="KW-0479">Metal-binding</keyword>
<dbReference type="InterPro" id="IPR037187">
    <property type="entry name" value="DnaK_N"/>
</dbReference>
<evidence type="ECO:0000256" key="2">
    <source>
        <dbReference type="ARBA" id="ARBA00022771"/>
    </source>
</evidence>
<dbReference type="PANTHER" id="PTHR33823">
    <property type="entry name" value="RNA POLYMERASE-BINDING TRANSCRIPTION FACTOR DKSA-RELATED"/>
    <property type="match status" value="1"/>
</dbReference>
<dbReference type="GO" id="GO:0008270">
    <property type="term" value="F:zinc ion binding"/>
    <property type="evidence" value="ECO:0007669"/>
    <property type="project" value="UniProtKB-KW"/>
</dbReference>
<dbReference type="STRING" id="1121117.SAMN02745977_01960"/>
<dbReference type="SUPFAM" id="SSF109635">
    <property type="entry name" value="DnaK suppressor protein DksA, alpha-hairpin domain"/>
    <property type="match status" value="1"/>
</dbReference>
<evidence type="ECO:0000256" key="3">
    <source>
        <dbReference type="ARBA" id="ARBA00022833"/>
    </source>
</evidence>
<dbReference type="InterPro" id="IPR020458">
    <property type="entry name" value="Znf_DskA_TraR_CS"/>
</dbReference>
<dbReference type="Pfam" id="PF01258">
    <property type="entry name" value="zf-dskA_traR"/>
    <property type="match status" value="1"/>
</dbReference>
<dbReference type="PANTHER" id="PTHR33823:SF4">
    <property type="entry name" value="GENERAL STRESS PROTEIN 16O"/>
    <property type="match status" value="1"/>
</dbReference>
<accession>A0A1H8J5L3</accession>
<organism evidence="6 7">
    <name type="scientific">Brachymonas denitrificans DSM 15123</name>
    <dbReference type="NCBI Taxonomy" id="1121117"/>
    <lineage>
        <taxon>Bacteria</taxon>
        <taxon>Pseudomonadati</taxon>
        <taxon>Pseudomonadota</taxon>
        <taxon>Betaproteobacteria</taxon>
        <taxon>Burkholderiales</taxon>
        <taxon>Comamonadaceae</taxon>
        <taxon>Brachymonas</taxon>
    </lineage>
</organism>
<evidence type="ECO:0000256" key="1">
    <source>
        <dbReference type="ARBA" id="ARBA00022723"/>
    </source>
</evidence>
<reference evidence="6 7" key="1">
    <citation type="submission" date="2016-10" db="EMBL/GenBank/DDBJ databases">
        <authorList>
            <person name="de Groot N.N."/>
        </authorList>
    </citation>
    <scope>NUCLEOTIDE SEQUENCE [LARGE SCALE GENOMIC DNA]</scope>
    <source>
        <strain evidence="6 7">DSM 15123</strain>
    </source>
</reference>
<protein>
    <submittedName>
        <fullName evidence="6">Transcriptional regulator, TraR/DksA family</fullName>
    </submittedName>
</protein>
<dbReference type="OrthoDB" id="9811543at2"/>
<feature type="zinc finger region" description="dksA C4-type" evidence="4">
    <location>
        <begin position="90"/>
        <end position="114"/>
    </location>
</feature>
<keyword evidence="7" id="KW-1185">Reference proteome</keyword>
<evidence type="ECO:0000256" key="4">
    <source>
        <dbReference type="PROSITE-ProRule" id="PRU00510"/>
    </source>
</evidence>
<evidence type="ECO:0000313" key="6">
    <source>
        <dbReference type="EMBL" id="SEN76130.1"/>
    </source>
</evidence>
<sequence>MGKLSAEQLSELKSLLEQRKAEIEGRIDEVRDGQSRVDHARDIIETRGSVERQHSSDREVDLALSDMGAVDLARVNAALERIENGTYGECDECGCDIPFARLQIEPQTQHCVACKSRWERETAAVPTARM</sequence>
<name>A0A1H8J5L3_9BURK</name>
<dbReference type="AlphaFoldDB" id="A0A1H8J5L3"/>